<keyword evidence="1" id="KW-0812">Transmembrane</keyword>
<keyword evidence="1" id="KW-1133">Transmembrane helix</keyword>
<reference evidence="2" key="1">
    <citation type="submission" date="2020-10" db="EMBL/GenBank/DDBJ databases">
        <authorList>
            <person name="Gilroy R."/>
        </authorList>
    </citation>
    <scope>NUCLEOTIDE SEQUENCE</scope>
    <source>
        <strain evidence="2">3924</strain>
    </source>
</reference>
<proteinExistence type="predicted"/>
<dbReference type="EMBL" id="JADIMV010000128">
    <property type="protein sequence ID" value="MBO8440439.1"/>
    <property type="molecule type" value="Genomic_DNA"/>
</dbReference>
<evidence type="ECO:0000313" key="2">
    <source>
        <dbReference type="EMBL" id="MBO8440439.1"/>
    </source>
</evidence>
<comment type="caution">
    <text evidence="2">The sequence shown here is derived from an EMBL/GenBank/DDBJ whole genome shotgun (WGS) entry which is preliminary data.</text>
</comment>
<sequence>MTNRNRRCLYAVPLALIFAFYYACGTFFWHSHVVGSQVVTHSHPFSSAQHTASDLRTISGLFSFAADDSIITPQELHVYTYLICIRTATPCPDVLSATVRHYHLRAPPSAHLA</sequence>
<feature type="transmembrane region" description="Helical" evidence="1">
    <location>
        <begin position="9"/>
        <end position="29"/>
    </location>
</feature>
<protein>
    <submittedName>
        <fullName evidence="2">Uncharacterized protein</fullName>
    </submittedName>
</protein>
<evidence type="ECO:0000256" key="1">
    <source>
        <dbReference type="SAM" id="Phobius"/>
    </source>
</evidence>
<accession>A0A940DNE7</accession>
<organism evidence="2 3">
    <name type="scientific">Candidatus Aphodosoma intestinipullorum</name>
    <dbReference type="NCBI Taxonomy" id="2840674"/>
    <lineage>
        <taxon>Bacteria</taxon>
        <taxon>Pseudomonadati</taxon>
        <taxon>Bacteroidota</taxon>
        <taxon>Bacteroidia</taxon>
        <taxon>Bacteroidales</taxon>
        <taxon>Candidatus Aphodosoma</taxon>
    </lineage>
</organism>
<gene>
    <name evidence="2" type="ORF">IAC51_07300</name>
</gene>
<name>A0A940DNE7_9BACT</name>
<evidence type="ECO:0000313" key="3">
    <source>
        <dbReference type="Proteomes" id="UP000712007"/>
    </source>
</evidence>
<dbReference type="AlphaFoldDB" id="A0A940DNE7"/>
<reference evidence="2" key="2">
    <citation type="journal article" date="2021" name="PeerJ">
        <title>Extensive microbial diversity within the chicken gut microbiome revealed by metagenomics and culture.</title>
        <authorList>
            <person name="Gilroy R."/>
            <person name="Ravi A."/>
            <person name="Getino M."/>
            <person name="Pursley I."/>
            <person name="Horton D.L."/>
            <person name="Alikhan N.F."/>
            <person name="Baker D."/>
            <person name="Gharbi K."/>
            <person name="Hall N."/>
            <person name="Watson M."/>
            <person name="Adriaenssens E.M."/>
            <person name="Foster-Nyarko E."/>
            <person name="Jarju S."/>
            <person name="Secka A."/>
            <person name="Antonio M."/>
            <person name="Oren A."/>
            <person name="Chaudhuri R.R."/>
            <person name="La Ragione R."/>
            <person name="Hildebrand F."/>
            <person name="Pallen M.J."/>
        </authorList>
    </citation>
    <scope>NUCLEOTIDE SEQUENCE</scope>
    <source>
        <strain evidence="2">3924</strain>
    </source>
</reference>
<keyword evidence="1" id="KW-0472">Membrane</keyword>
<dbReference type="Proteomes" id="UP000712007">
    <property type="component" value="Unassembled WGS sequence"/>
</dbReference>